<comment type="caution">
    <text evidence="5">The sequence shown here is derived from an EMBL/GenBank/DDBJ whole genome shotgun (WGS) entry which is preliminary data.</text>
</comment>
<organism evidence="5 6">
    <name type="scientific">Aeromicrobium halocynthiae</name>
    <dbReference type="NCBI Taxonomy" id="560557"/>
    <lineage>
        <taxon>Bacteria</taxon>
        <taxon>Bacillati</taxon>
        <taxon>Actinomycetota</taxon>
        <taxon>Actinomycetes</taxon>
        <taxon>Propionibacteriales</taxon>
        <taxon>Nocardioidaceae</taxon>
        <taxon>Aeromicrobium</taxon>
    </lineage>
</organism>
<keyword evidence="1" id="KW-0227">DNA damage</keyword>
<keyword evidence="2" id="KW-0347">Helicase</keyword>
<keyword evidence="2" id="KW-0067">ATP-binding</keyword>
<gene>
    <name evidence="5" type="ORF">GCM10009821_01610</name>
</gene>
<evidence type="ECO:0000313" key="5">
    <source>
        <dbReference type="EMBL" id="GAA2069107.1"/>
    </source>
</evidence>
<dbReference type="GO" id="GO:0004527">
    <property type="term" value="F:exonuclease activity"/>
    <property type="evidence" value="ECO:0007669"/>
    <property type="project" value="UniProtKB-KW"/>
</dbReference>
<dbReference type="Proteomes" id="UP001501480">
    <property type="component" value="Unassembled WGS sequence"/>
</dbReference>
<keyword evidence="3" id="KW-0234">DNA repair</keyword>
<proteinExistence type="predicted"/>
<dbReference type="InterPro" id="IPR011335">
    <property type="entry name" value="Restrct_endonuc-II-like"/>
</dbReference>
<feature type="domain" description="PD-(D/E)XK endonuclease-like" evidence="4">
    <location>
        <begin position="6"/>
        <end position="251"/>
    </location>
</feature>
<evidence type="ECO:0000256" key="1">
    <source>
        <dbReference type="ARBA" id="ARBA00022763"/>
    </source>
</evidence>
<dbReference type="SUPFAM" id="SSF52980">
    <property type="entry name" value="Restriction endonuclease-like"/>
    <property type="match status" value="1"/>
</dbReference>
<keyword evidence="5" id="KW-0540">Nuclease</keyword>
<dbReference type="InterPro" id="IPR011604">
    <property type="entry name" value="PDDEXK-like_dom_sf"/>
</dbReference>
<dbReference type="EMBL" id="BAAAPY010000001">
    <property type="protein sequence ID" value="GAA2069107.1"/>
    <property type="molecule type" value="Genomic_DNA"/>
</dbReference>
<protein>
    <submittedName>
        <fullName evidence="5">RecB family exonuclease</fullName>
    </submittedName>
</protein>
<reference evidence="5 6" key="1">
    <citation type="journal article" date="2019" name="Int. J. Syst. Evol. Microbiol.">
        <title>The Global Catalogue of Microorganisms (GCM) 10K type strain sequencing project: providing services to taxonomists for standard genome sequencing and annotation.</title>
        <authorList>
            <consortium name="The Broad Institute Genomics Platform"/>
            <consortium name="The Broad Institute Genome Sequencing Center for Infectious Disease"/>
            <person name="Wu L."/>
            <person name="Ma J."/>
        </authorList>
    </citation>
    <scope>NUCLEOTIDE SEQUENCE [LARGE SCALE GENOMIC DNA]</scope>
    <source>
        <strain evidence="5 6">JCM 15749</strain>
    </source>
</reference>
<evidence type="ECO:0000313" key="6">
    <source>
        <dbReference type="Proteomes" id="UP001501480"/>
    </source>
</evidence>
<dbReference type="InterPro" id="IPR038726">
    <property type="entry name" value="PDDEXK_AddAB-type"/>
</dbReference>
<keyword evidence="6" id="KW-1185">Reference proteome</keyword>
<keyword evidence="5" id="KW-0378">Hydrolase</keyword>
<accession>A0ABN2VQ77</accession>
<evidence type="ECO:0000259" key="4">
    <source>
        <dbReference type="Pfam" id="PF12705"/>
    </source>
</evidence>
<dbReference type="Pfam" id="PF12705">
    <property type="entry name" value="PDDEXK_1"/>
    <property type="match status" value="1"/>
</dbReference>
<evidence type="ECO:0000256" key="2">
    <source>
        <dbReference type="ARBA" id="ARBA00022806"/>
    </source>
</evidence>
<sequence>MPVRERLSPSRAADFLGCPLRYRYRTVDRLHEPADPVAVRGTLVHAVLEDLFDLPAGDRTLERAIASVPASWDGLREEDDRLSTLFAAEDDERAWLDSAHRLLASYFALEDPRWLEPEGREVRVDHRLESGLGLGGIVDRIDVAEDGRIRIVDYKTGRSPGERHEDKALFQMRFYALVVWRSRGVLPTLLQLLYLGDRTVLSYEPTVADLEATERKLGALWQAIDRALSTGEFPARPGPLCRWCSFTDVCPERGGTALPWSSIRRVPADASLET</sequence>
<name>A0ABN2VQ77_9ACTN</name>
<evidence type="ECO:0000256" key="3">
    <source>
        <dbReference type="ARBA" id="ARBA00023204"/>
    </source>
</evidence>
<dbReference type="Gene3D" id="3.90.320.10">
    <property type="match status" value="1"/>
</dbReference>
<keyword evidence="5" id="KW-0269">Exonuclease</keyword>
<keyword evidence="2" id="KW-0547">Nucleotide-binding</keyword>